<evidence type="ECO:0000259" key="2">
    <source>
        <dbReference type="Pfam" id="PF04892"/>
    </source>
</evidence>
<gene>
    <name evidence="3" type="ORF">OJ962_07605</name>
</gene>
<dbReference type="InterPro" id="IPR006976">
    <property type="entry name" value="VanZ-like"/>
</dbReference>
<proteinExistence type="predicted"/>
<organism evidence="3 4">
    <name type="scientific">Solirubrobacter deserti</name>
    <dbReference type="NCBI Taxonomy" id="2282478"/>
    <lineage>
        <taxon>Bacteria</taxon>
        <taxon>Bacillati</taxon>
        <taxon>Actinomycetota</taxon>
        <taxon>Thermoleophilia</taxon>
        <taxon>Solirubrobacterales</taxon>
        <taxon>Solirubrobacteraceae</taxon>
        <taxon>Solirubrobacter</taxon>
    </lineage>
</organism>
<evidence type="ECO:0000313" key="3">
    <source>
        <dbReference type="EMBL" id="MDA0137353.1"/>
    </source>
</evidence>
<dbReference type="Proteomes" id="UP001147700">
    <property type="component" value="Unassembled WGS sequence"/>
</dbReference>
<comment type="caution">
    <text evidence="3">The sequence shown here is derived from an EMBL/GenBank/DDBJ whole genome shotgun (WGS) entry which is preliminary data.</text>
</comment>
<keyword evidence="1" id="KW-0472">Membrane</keyword>
<keyword evidence="1" id="KW-1133">Transmembrane helix</keyword>
<protein>
    <submittedName>
        <fullName evidence="3">VanZ family protein</fullName>
    </submittedName>
</protein>
<accession>A0ABT4RFU3</accession>
<dbReference type="Pfam" id="PF04892">
    <property type="entry name" value="VanZ"/>
    <property type="match status" value="1"/>
</dbReference>
<dbReference type="EMBL" id="JAPCID010000009">
    <property type="protein sequence ID" value="MDA0137353.1"/>
    <property type="molecule type" value="Genomic_DNA"/>
</dbReference>
<dbReference type="NCBIfam" id="NF037970">
    <property type="entry name" value="vanZ_1"/>
    <property type="match status" value="1"/>
</dbReference>
<evidence type="ECO:0000313" key="4">
    <source>
        <dbReference type="Proteomes" id="UP001147700"/>
    </source>
</evidence>
<reference evidence="3" key="1">
    <citation type="submission" date="2022-10" db="EMBL/GenBank/DDBJ databases">
        <title>The WGS of Solirubrobacter sp. CPCC 204708.</title>
        <authorList>
            <person name="Jiang Z."/>
        </authorList>
    </citation>
    <scope>NUCLEOTIDE SEQUENCE</scope>
    <source>
        <strain evidence="3">CPCC 204708</strain>
    </source>
</reference>
<sequence length="127" mass="14118">MKRPSRRRWPRLLPPLALMALLFALSHQPSLGTGLGVWDLVLRKGAHVTAYALLCLLWYRALEPRRLVAAVLVTLAYAATDEYHQTFIEGRSGTPVDWLIDAAGVGIAAALILVHQRRRPRRGGAFV</sequence>
<dbReference type="RefSeq" id="WP_202955688.1">
    <property type="nucleotide sequence ID" value="NZ_JAPCID010000009.1"/>
</dbReference>
<keyword evidence="1" id="KW-0812">Transmembrane</keyword>
<keyword evidence="4" id="KW-1185">Reference proteome</keyword>
<feature type="transmembrane region" description="Helical" evidence="1">
    <location>
        <begin position="96"/>
        <end position="114"/>
    </location>
</feature>
<name>A0ABT4RFU3_9ACTN</name>
<evidence type="ECO:0000256" key="1">
    <source>
        <dbReference type="SAM" id="Phobius"/>
    </source>
</evidence>
<feature type="domain" description="VanZ-like" evidence="2">
    <location>
        <begin position="33"/>
        <end position="114"/>
    </location>
</feature>